<reference evidence="5" key="1">
    <citation type="journal article" date="2019" name="Int. J. Syst. Evol. Microbiol.">
        <title>The Global Catalogue of Microorganisms (GCM) 10K type strain sequencing project: providing services to taxonomists for standard genome sequencing and annotation.</title>
        <authorList>
            <consortium name="The Broad Institute Genomics Platform"/>
            <consortium name="The Broad Institute Genome Sequencing Center for Infectious Disease"/>
            <person name="Wu L."/>
            <person name="Ma J."/>
        </authorList>
    </citation>
    <scope>NUCLEOTIDE SEQUENCE [LARGE SCALE GENOMIC DNA]</scope>
    <source>
        <strain evidence="5">JCM 3389</strain>
    </source>
</reference>
<dbReference type="PANTHER" id="PTHR30158">
    <property type="entry name" value="ACRA/E-RELATED COMPONENT OF DRUG EFFLUX TRANSPORTER"/>
    <property type="match status" value="1"/>
</dbReference>
<dbReference type="InterPro" id="IPR058625">
    <property type="entry name" value="MdtA-like_BSH"/>
</dbReference>
<sequence length="357" mass="38646">MKTIKTTIAISTVLLLLSCGNKTQQQASAPPPPALKVMELKKQDITVYNTYATTLQGRQNVEIWPKVSGFVQNIYVEEGQKVKKGQLLFKLETQTLTQDANAAKSAVNVAQVEVDKLVPLVEKGIISNVQLETAKARLQQAKSSYESISANIGYSNIVSPVDGYIGEIPYKEGALVSATMAQPLTMVSDISQVRAYFSMNEKELLEMKKQMVLENGTVSSDASPEVELIMINGEAYPQKGKIAMVNNLINGTTGSVTLRADFENPNTLLTSGSTGKIKIPSTFEGVWVIPQFATVDLQGTKMVYVLKDGDSVTTKPLSIVAQTDTDFIVAEGFDQGTTIVSEGVSKLRDGQTISPIQ</sequence>
<comment type="caution">
    <text evidence="4">The sequence shown here is derived from an EMBL/GenBank/DDBJ whole genome shotgun (WGS) entry which is preliminary data.</text>
</comment>
<dbReference type="EMBL" id="JBHUHU010000003">
    <property type="protein sequence ID" value="MFD2100018.1"/>
    <property type="molecule type" value="Genomic_DNA"/>
</dbReference>
<evidence type="ECO:0000259" key="3">
    <source>
        <dbReference type="Pfam" id="PF25944"/>
    </source>
</evidence>
<dbReference type="Pfam" id="PF25917">
    <property type="entry name" value="BSH_RND"/>
    <property type="match status" value="1"/>
</dbReference>
<dbReference type="PANTHER" id="PTHR30158:SF23">
    <property type="entry name" value="MULTIDRUG RESISTANCE PROTEIN MEXA"/>
    <property type="match status" value="1"/>
</dbReference>
<name>A0ABW4Y103_9FLAO</name>
<dbReference type="SUPFAM" id="SSF111369">
    <property type="entry name" value="HlyD-like secretion proteins"/>
    <property type="match status" value="1"/>
</dbReference>
<evidence type="ECO:0000259" key="2">
    <source>
        <dbReference type="Pfam" id="PF25917"/>
    </source>
</evidence>
<dbReference type="InterPro" id="IPR058626">
    <property type="entry name" value="MdtA-like_b-barrel"/>
</dbReference>
<evidence type="ECO:0000313" key="5">
    <source>
        <dbReference type="Proteomes" id="UP001597342"/>
    </source>
</evidence>
<dbReference type="Gene3D" id="1.10.287.470">
    <property type="entry name" value="Helix hairpin bin"/>
    <property type="match status" value="1"/>
</dbReference>
<proteinExistence type="inferred from homology"/>
<keyword evidence="5" id="KW-1185">Reference proteome</keyword>
<dbReference type="Gene3D" id="2.40.30.170">
    <property type="match status" value="1"/>
</dbReference>
<evidence type="ECO:0000256" key="1">
    <source>
        <dbReference type="ARBA" id="ARBA00009477"/>
    </source>
</evidence>
<dbReference type="RefSeq" id="WP_379830763.1">
    <property type="nucleotide sequence ID" value="NZ_JBHUHU010000003.1"/>
</dbReference>
<protein>
    <submittedName>
        <fullName evidence="4">Efflux RND transporter periplasmic adaptor subunit</fullName>
    </submittedName>
</protein>
<dbReference type="PROSITE" id="PS51257">
    <property type="entry name" value="PROKAR_LIPOPROTEIN"/>
    <property type="match status" value="1"/>
</dbReference>
<feature type="domain" description="Multidrug resistance protein MdtA-like barrel-sandwich hybrid" evidence="2">
    <location>
        <begin position="60"/>
        <end position="186"/>
    </location>
</feature>
<dbReference type="NCBIfam" id="TIGR01730">
    <property type="entry name" value="RND_mfp"/>
    <property type="match status" value="1"/>
</dbReference>
<dbReference type="Gene3D" id="2.40.420.20">
    <property type="match status" value="1"/>
</dbReference>
<accession>A0ABW4Y103</accession>
<feature type="domain" description="Multidrug resistance protein MdtA-like beta-barrel" evidence="3">
    <location>
        <begin position="197"/>
        <end position="279"/>
    </location>
</feature>
<dbReference type="Proteomes" id="UP001597342">
    <property type="component" value="Unassembled WGS sequence"/>
</dbReference>
<dbReference type="Gene3D" id="2.40.50.100">
    <property type="match status" value="1"/>
</dbReference>
<dbReference type="InterPro" id="IPR006143">
    <property type="entry name" value="RND_pump_MFP"/>
</dbReference>
<dbReference type="Pfam" id="PF25944">
    <property type="entry name" value="Beta-barrel_RND"/>
    <property type="match status" value="1"/>
</dbReference>
<evidence type="ECO:0000313" key="4">
    <source>
        <dbReference type="EMBL" id="MFD2100018.1"/>
    </source>
</evidence>
<gene>
    <name evidence="4" type="ORF">ACFSJE_09550</name>
</gene>
<comment type="similarity">
    <text evidence="1">Belongs to the membrane fusion protein (MFP) (TC 8.A.1) family.</text>
</comment>
<organism evidence="4 5">
    <name type="scientific">Flagellimonas iocasae</name>
    <dbReference type="NCBI Taxonomy" id="2055905"/>
    <lineage>
        <taxon>Bacteria</taxon>
        <taxon>Pseudomonadati</taxon>
        <taxon>Bacteroidota</taxon>
        <taxon>Flavobacteriia</taxon>
        <taxon>Flavobacteriales</taxon>
        <taxon>Flavobacteriaceae</taxon>
        <taxon>Flagellimonas</taxon>
    </lineage>
</organism>